<dbReference type="EMBL" id="BAAATK010000003">
    <property type="protein sequence ID" value="GAA2423659.1"/>
    <property type="molecule type" value="Genomic_DNA"/>
</dbReference>
<gene>
    <name evidence="1" type="ORF">GCM10010421_07480</name>
</gene>
<accession>A0ABN3J8T5</accession>
<dbReference type="Proteomes" id="UP001500460">
    <property type="component" value="Unassembled WGS sequence"/>
</dbReference>
<organism evidence="1 2">
    <name type="scientific">Streptomyces glaucus</name>
    <dbReference type="NCBI Taxonomy" id="284029"/>
    <lineage>
        <taxon>Bacteria</taxon>
        <taxon>Bacillati</taxon>
        <taxon>Actinomycetota</taxon>
        <taxon>Actinomycetes</taxon>
        <taxon>Kitasatosporales</taxon>
        <taxon>Streptomycetaceae</taxon>
        <taxon>Streptomyces</taxon>
    </lineage>
</organism>
<keyword evidence="2" id="KW-1185">Reference proteome</keyword>
<evidence type="ECO:0000313" key="2">
    <source>
        <dbReference type="Proteomes" id="UP001500460"/>
    </source>
</evidence>
<protein>
    <submittedName>
        <fullName evidence="1">Uncharacterized protein</fullName>
    </submittedName>
</protein>
<sequence length="127" mass="12513">MSCEALTVAVGGAVPVSVPPVVEQAHREQPATVAATARTALRGRAGGAVISARSAEAPWASRAPRPDGSLLPAGGCAEAEVACGVASGVAVTGTRPAVVRCRGLPVDAAETALGDEGREDGVPEMFG</sequence>
<reference evidence="1 2" key="1">
    <citation type="journal article" date="2019" name="Int. J. Syst. Evol. Microbiol.">
        <title>The Global Catalogue of Microorganisms (GCM) 10K type strain sequencing project: providing services to taxonomists for standard genome sequencing and annotation.</title>
        <authorList>
            <consortium name="The Broad Institute Genomics Platform"/>
            <consortium name="The Broad Institute Genome Sequencing Center for Infectious Disease"/>
            <person name="Wu L."/>
            <person name="Ma J."/>
        </authorList>
    </citation>
    <scope>NUCLEOTIDE SEQUENCE [LARGE SCALE GENOMIC DNA]</scope>
    <source>
        <strain evidence="1 2">JCM 6922</strain>
    </source>
</reference>
<proteinExistence type="predicted"/>
<name>A0ABN3J8T5_9ACTN</name>
<evidence type="ECO:0000313" key="1">
    <source>
        <dbReference type="EMBL" id="GAA2423659.1"/>
    </source>
</evidence>
<comment type="caution">
    <text evidence="1">The sequence shown here is derived from an EMBL/GenBank/DDBJ whole genome shotgun (WGS) entry which is preliminary data.</text>
</comment>